<sequence length="437" mass="48786">MRVLAAPLRFLHHVRGPSLRTVKTMLQLKGSREAIRQDGRRIVPMELWEQIFLHVDEEALVALATLCRAFNECCTQLLLLQVGVIRTDIAKGELAGIPARILPALRRALFLPPITHISCSFAKADLPSRLGTLHALVSRSPGLKSLRINFPPFDDADPQFASRVLCAMLSKSAPTADLLMLYPGGCCHTWARKFHKDLSKLIGRDETNVAGLPHSRLHAHLAPLGSNVFYSNDISIPQPAEAQTHGWYRHISGGQTTYRPQPRGDPILGPMSLPIRLPKVTSISSATFQHLIELVDNTDPYVYDREGFTTILQKLSERDPNIPTALAIGDPSYHIQPFSEAELALTRSLHCIRTVKLRYSVEYACRYESADHSRLDHILEWLANFPALSRVAFADTEYVTGVSGNLLDHARSVVKQPGVEVWLQKMEFSATFERFGV</sequence>
<evidence type="ECO:0000313" key="1">
    <source>
        <dbReference type="EMBL" id="KAK7052645.1"/>
    </source>
</evidence>
<proteinExistence type="predicted"/>
<evidence type="ECO:0000313" key="2">
    <source>
        <dbReference type="Proteomes" id="UP001362999"/>
    </source>
</evidence>
<dbReference type="SUPFAM" id="SSF81383">
    <property type="entry name" value="F-box domain"/>
    <property type="match status" value="1"/>
</dbReference>
<name>A0AAW0DJG3_9AGAR</name>
<organism evidence="1 2">
    <name type="scientific">Favolaschia claudopus</name>
    <dbReference type="NCBI Taxonomy" id="2862362"/>
    <lineage>
        <taxon>Eukaryota</taxon>
        <taxon>Fungi</taxon>
        <taxon>Dikarya</taxon>
        <taxon>Basidiomycota</taxon>
        <taxon>Agaricomycotina</taxon>
        <taxon>Agaricomycetes</taxon>
        <taxon>Agaricomycetidae</taxon>
        <taxon>Agaricales</taxon>
        <taxon>Marasmiineae</taxon>
        <taxon>Mycenaceae</taxon>
        <taxon>Favolaschia</taxon>
    </lineage>
</organism>
<dbReference type="InterPro" id="IPR036047">
    <property type="entry name" value="F-box-like_dom_sf"/>
</dbReference>
<dbReference type="AlphaFoldDB" id="A0AAW0DJG3"/>
<comment type="caution">
    <text evidence="1">The sequence shown here is derived from an EMBL/GenBank/DDBJ whole genome shotgun (WGS) entry which is preliminary data.</text>
</comment>
<reference evidence="1 2" key="1">
    <citation type="journal article" date="2024" name="J Genomics">
        <title>Draft genome sequencing and assembly of Favolaschia claudopus CIRM-BRFM 2984 isolated from oak limbs.</title>
        <authorList>
            <person name="Navarro D."/>
            <person name="Drula E."/>
            <person name="Chaduli D."/>
            <person name="Cazenave R."/>
            <person name="Ahrendt S."/>
            <person name="Wang J."/>
            <person name="Lipzen A."/>
            <person name="Daum C."/>
            <person name="Barry K."/>
            <person name="Grigoriev I.V."/>
            <person name="Favel A."/>
            <person name="Rosso M.N."/>
            <person name="Martin F."/>
        </authorList>
    </citation>
    <scope>NUCLEOTIDE SEQUENCE [LARGE SCALE GENOMIC DNA]</scope>
    <source>
        <strain evidence="1 2">CIRM-BRFM 2984</strain>
    </source>
</reference>
<gene>
    <name evidence="1" type="ORF">R3P38DRAFT_2861492</name>
</gene>
<dbReference type="Proteomes" id="UP001362999">
    <property type="component" value="Unassembled WGS sequence"/>
</dbReference>
<protein>
    <recommendedName>
        <fullName evidence="3">F-box domain-containing protein</fullName>
    </recommendedName>
</protein>
<evidence type="ECO:0008006" key="3">
    <source>
        <dbReference type="Google" id="ProtNLM"/>
    </source>
</evidence>
<dbReference type="CDD" id="cd09917">
    <property type="entry name" value="F-box_SF"/>
    <property type="match status" value="1"/>
</dbReference>
<accession>A0AAW0DJG3</accession>
<dbReference type="EMBL" id="JAWWNJ010000007">
    <property type="protein sequence ID" value="KAK7052645.1"/>
    <property type="molecule type" value="Genomic_DNA"/>
</dbReference>
<keyword evidence="2" id="KW-1185">Reference proteome</keyword>